<dbReference type="EMBL" id="LT594634">
    <property type="protein sequence ID" value="SCP02766.1"/>
    <property type="molecule type" value="Genomic_DNA"/>
</dbReference>
<dbReference type="PROSITE" id="PS50967">
    <property type="entry name" value="HRDC"/>
    <property type="match status" value="1"/>
</dbReference>
<reference evidence="4" key="1">
    <citation type="submission" date="2016-05" db="EMBL/GenBank/DDBJ databases">
        <authorList>
            <person name="Naeem Raeece"/>
        </authorList>
    </citation>
    <scope>NUCLEOTIDE SEQUENCE [LARGE SCALE GENOMIC DNA]</scope>
</reference>
<dbReference type="AlphaFoldDB" id="A0A1A8WA24"/>
<evidence type="ECO:0000259" key="1">
    <source>
        <dbReference type="PROSITE" id="PS50967"/>
    </source>
</evidence>
<dbReference type="RefSeq" id="XP_028863798.1">
    <property type="nucleotide sequence ID" value="XM_029007405.1"/>
</dbReference>
<evidence type="ECO:0000313" key="5">
    <source>
        <dbReference type="Proteomes" id="UP000219813"/>
    </source>
</evidence>
<name>A0A1A8WA24_PLAMA</name>
<dbReference type="KEGG" id="pmal:PMUG01_13041300"/>
<dbReference type="Proteomes" id="UP000078597">
    <property type="component" value="Unassembled WGS sequence"/>
</dbReference>
<proteinExistence type="predicted"/>
<keyword evidence="5" id="KW-1185">Reference proteome</keyword>
<dbReference type="GO" id="GO:0003676">
    <property type="term" value="F:nucleic acid binding"/>
    <property type="evidence" value="ECO:0007669"/>
    <property type="project" value="InterPro"/>
</dbReference>
<sequence>MRKNKVINNLEDQIRSLKDYNIPFKYYNPSNNINIRNYLSENNIKYKCPSNAYLSLNELLEIVDGLNYSEKSNINLIDYNFERSKNEIIIESINKNEKQFGKQIEFSEDAKKRVFINKTSTYKQPYYRDNGKNNSNYRNCGNYQYNNNYQNCVIVSNNNEICSSNSTLSKPNESKNITHENKMCVQTSLSSVNNNDSSLLKNLLECRSNLSKWNNIDPEKVISTKNLKLLLLHRPNSIDDIKNLNLTGFGEDKIRKYGYDFLDVFLLSYCEKNKEKIR</sequence>
<evidence type="ECO:0000313" key="2">
    <source>
        <dbReference type="EMBL" id="SBS89691.1"/>
    </source>
</evidence>
<evidence type="ECO:0000313" key="4">
    <source>
        <dbReference type="Proteomes" id="UP000078597"/>
    </source>
</evidence>
<evidence type="ECO:0000313" key="3">
    <source>
        <dbReference type="EMBL" id="SCP02766.1"/>
    </source>
</evidence>
<dbReference type="InterPro" id="IPR044876">
    <property type="entry name" value="HRDC_dom_sf"/>
</dbReference>
<protein>
    <recommendedName>
        <fullName evidence="1">HRDC domain-containing protein</fullName>
    </recommendedName>
</protein>
<accession>A0A1A8WA24</accession>
<organism evidence="2 4">
    <name type="scientific">Plasmodium malariae</name>
    <dbReference type="NCBI Taxonomy" id="5858"/>
    <lineage>
        <taxon>Eukaryota</taxon>
        <taxon>Sar</taxon>
        <taxon>Alveolata</taxon>
        <taxon>Apicomplexa</taxon>
        <taxon>Aconoidasida</taxon>
        <taxon>Haemosporida</taxon>
        <taxon>Plasmodiidae</taxon>
        <taxon>Plasmodium</taxon>
        <taxon>Plasmodium (Plasmodium)</taxon>
    </lineage>
</organism>
<dbReference type="GO" id="GO:0000166">
    <property type="term" value="F:nucleotide binding"/>
    <property type="evidence" value="ECO:0007669"/>
    <property type="project" value="InterPro"/>
</dbReference>
<dbReference type="EMBL" id="FLQW01001455">
    <property type="protein sequence ID" value="SBS89691.1"/>
    <property type="molecule type" value="Genomic_DNA"/>
</dbReference>
<reference evidence="3 5" key="3">
    <citation type="submission" date="2016-06" db="EMBL/GenBank/DDBJ databases">
        <authorList>
            <consortium name="Pathogen Informatics"/>
        </authorList>
    </citation>
    <scope>NUCLEOTIDE SEQUENCE [LARGE SCALE GENOMIC DNA]</scope>
</reference>
<dbReference type="OMA" id="NMSNHNM"/>
<dbReference type="SUPFAM" id="SSF47819">
    <property type="entry name" value="HRDC-like"/>
    <property type="match status" value="1"/>
</dbReference>
<dbReference type="GeneID" id="39871130"/>
<gene>
    <name evidence="3" type="primary">PmUG01_13041300</name>
    <name evidence="2" type="ORF">PMALA_027020</name>
    <name evidence="3" type="ORF">PMUG01_13041300</name>
</gene>
<dbReference type="Pfam" id="PF00570">
    <property type="entry name" value="HRDC"/>
    <property type="match status" value="1"/>
</dbReference>
<dbReference type="VEuPathDB" id="PlasmoDB:PmUG01_13041300"/>
<dbReference type="InterPro" id="IPR002121">
    <property type="entry name" value="HRDC_dom"/>
</dbReference>
<dbReference type="Gene3D" id="1.10.150.80">
    <property type="entry name" value="HRDC domain"/>
    <property type="match status" value="1"/>
</dbReference>
<dbReference type="Proteomes" id="UP000219813">
    <property type="component" value="Chromosome 13"/>
</dbReference>
<dbReference type="OrthoDB" id="382111at2759"/>
<feature type="domain" description="HRDC" evidence="1">
    <location>
        <begin position="193"/>
        <end position="275"/>
    </location>
</feature>
<reference evidence="2" key="2">
    <citation type="submission" date="2016-05" db="EMBL/GenBank/DDBJ databases">
        <authorList>
            <person name="Lavstsen T."/>
            <person name="Jespersen J.S."/>
        </authorList>
    </citation>
    <scope>NUCLEOTIDE SEQUENCE [LARGE SCALE GENOMIC DNA]</scope>
</reference>
<dbReference type="InterPro" id="IPR010997">
    <property type="entry name" value="HRDC-like_sf"/>
</dbReference>